<dbReference type="SUPFAM" id="SSF56601">
    <property type="entry name" value="beta-lactamase/transpeptidase-like"/>
    <property type="match status" value="1"/>
</dbReference>
<dbReference type="Gene3D" id="3.40.710.10">
    <property type="entry name" value="DD-peptidase/beta-lactamase superfamily"/>
    <property type="match status" value="1"/>
</dbReference>
<accession>A0A927GYI2</accession>
<dbReference type="PANTHER" id="PTHR35333:SF3">
    <property type="entry name" value="BETA-LACTAMASE-TYPE TRANSPEPTIDASE FOLD CONTAINING PROTEIN"/>
    <property type="match status" value="1"/>
</dbReference>
<evidence type="ECO:0000313" key="3">
    <source>
        <dbReference type="EMBL" id="MBD2861062.1"/>
    </source>
</evidence>
<keyword evidence="3" id="KW-0378">Hydrolase</keyword>
<dbReference type="InterPro" id="IPR012338">
    <property type="entry name" value="Beta-lactam/transpept-like"/>
</dbReference>
<organism evidence="3 4">
    <name type="scientific">Paenibacillus oceani</name>
    <dbReference type="NCBI Taxonomy" id="2772510"/>
    <lineage>
        <taxon>Bacteria</taxon>
        <taxon>Bacillati</taxon>
        <taxon>Bacillota</taxon>
        <taxon>Bacilli</taxon>
        <taxon>Bacillales</taxon>
        <taxon>Paenibacillaceae</taxon>
        <taxon>Paenibacillus</taxon>
    </lineage>
</organism>
<keyword evidence="1" id="KW-0812">Transmembrane</keyword>
<name>A0A927GYI2_9BACL</name>
<evidence type="ECO:0000313" key="4">
    <source>
        <dbReference type="Proteomes" id="UP000639396"/>
    </source>
</evidence>
<keyword evidence="4" id="KW-1185">Reference proteome</keyword>
<dbReference type="GO" id="GO:0008800">
    <property type="term" value="F:beta-lactamase activity"/>
    <property type="evidence" value="ECO:0007669"/>
    <property type="project" value="InterPro"/>
</dbReference>
<reference evidence="3" key="1">
    <citation type="submission" date="2020-09" db="EMBL/GenBank/DDBJ databases">
        <title>A novel bacterium of genus Paenibacillus, isolated from South China Sea.</title>
        <authorList>
            <person name="Huang H."/>
            <person name="Mo K."/>
            <person name="Hu Y."/>
        </authorList>
    </citation>
    <scope>NUCLEOTIDE SEQUENCE</scope>
    <source>
        <strain evidence="3">IB182363</strain>
    </source>
</reference>
<dbReference type="Proteomes" id="UP000639396">
    <property type="component" value="Unassembled WGS sequence"/>
</dbReference>
<evidence type="ECO:0000259" key="2">
    <source>
        <dbReference type="Pfam" id="PF13354"/>
    </source>
</evidence>
<dbReference type="InterPro" id="IPR000871">
    <property type="entry name" value="Beta-lactam_class-A"/>
</dbReference>
<dbReference type="InterPro" id="IPR045155">
    <property type="entry name" value="Beta-lactam_cat"/>
</dbReference>
<gene>
    <name evidence="3" type="ORF">IDH45_03550</name>
</gene>
<dbReference type="EMBL" id="JACXJA010000003">
    <property type="protein sequence ID" value="MBD2861062.1"/>
    <property type="molecule type" value="Genomic_DNA"/>
</dbReference>
<dbReference type="RefSeq" id="WP_190924702.1">
    <property type="nucleotide sequence ID" value="NZ_JACXJA010000003.1"/>
</dbReference>
<proteinExistence type="predicted"/>
<comment type="caution">
    <text evidence="3">The sequence shown here is derived from an EMBL/GenBank/DDBJ whole genome shotgun (WGS) entry which is preliminary data.</text>
</comment>
<sequence>MKLWMWIGIGVGTLLAGAVIWIGGTAYWAKKANADYVWKFVTNNPEKAAITLRRDGQTIAQSNSDRVMPLASAVKTMIAIEYAKQAAAGTIHPEERVPLSVLDRYYLPNLDGGAHPAWLAYIEESSKAEGDAVTLEEVAKGMIRYSSNANTDYLQDKLGLERIHGTIAELGLRHHEPLFPLNGALLIPYELMKGYSGLDGNEAKAKAKEELFAMSADVFRAMAVQTSGKLKADADGSYKREANLRSWYDPEFDRFYSDRLTGSTTQEYASVMAKLNGRDHFTAEVHRYLDPVMEGLMENPANRELFRHAGRKGGSTAYVLTDAIYATAKDGTRIELALFFNGLNAVEMMKLSASLNAFELKLLTEPLYAETVGRKIGSGEARP</sequence>
<dbReference type="PANTHER" id="PTHR35333">
    <property type="entry name" value="BETA-LACTAMASE"/>
    <property type="match status" value="1"/>
</dbReference>
<evidence type="ECO:0000256" key="1">
    <source>
        <dbReference type="SAM" id="Phobius"/>
    </source>
</evidence>
<keyword evidence="1" id="KW-0472">Membrane</keyword>
<feature type="transmembrane region" description="Helical" evidence="1">
    <location>
        <begin position="6"/>
        <end position="29"/>
    </location>
</feature>
<dbReference type="GO" id="GO:0046677">
    <property type="term" value="P:response to antibiotic"/>
    <property type="evidence" value="ECO:0007669"/>
    <property type="project" value="InterPro"/>
</dbReference>
<dbReference type="Pfam" id="PF13354">
    <property type="entry name" value="Beta-lactamase2"/>
    <property type="match status" value="1"/>
</dbReference>
<feature type="domain" description="Beta-lactamase class A catalytic" evidence="2">
    <location>
        <begin position="55"/>
        <end position="174"/>
    </location>
</feature>
<keyword evidence="1" id="KW-1133">Transmembrane helix</keyword>
<protein>
    <submittedName>
        <fullName evidence="3">Serine hydrolase</fullName>
    </submittedName>
</protein>
<dbReference type="AlphaFoldDB" id="A0A927GYI2"/>
<dbReference type="GO" id="GO:0030655">
    <property type="term" value="P:beta-lactam antibiotic catabolic process"/>
    <property type="evidence" value="ECO:0007669"/>
    <property type="project" value="InterPro"/>
</dbReference>